<feature type="chain" id="PRO_5044020284" evidence="1">
    <location>
        <begin position="32"/>
        <end position="348"/>
    </location>
</feature>
<reference evidence="3" key="1">
    <citation type="submission" date="2024-05" db="EMBL/GenBank/DDBJ databases">
        <authorList>
            <person name="Kim S."/>
            <person name="Heo J."/>
            <person name="Choi H."/>
            <person name="Choi Y."/>
            <person name="Kwon S.-W."/>
            <person name="Kim Y."/>
        </authorList>
    </citation>
    <scope>NUCLEOTIDE SEQUENCE</scope>
    <source>
        <strain evidence="3">KACC 23698</strain>
    </source>
</reference>
<accession>A0AAU7JD63</accession>
<feature type="signal peptide" evidence="1">
    <location>
        <begin position="1"/>
        <end position="31"/>
    </location>
</feature>
<evidence type="ECO:0000259" key="2">
    <source>
        <dbReference type="Pfam" id="PF13449"/>
    </source>
</evidence>
<dbReference type="RefSeq" id="WP_406855149.1">
    <property type="nucleotide sequence ID" value="NZ_CP157484.1"/>
</dbReference>
<name>A0AAU7JD63_9HYPH</name>
<dbReference type="InterPro" id="IPR027372">
    <property type="entry name" value="Phytase-like_dom"/>
</dbReference>
<protein>
    <submittedName>
        <fullName evidence="3">Esterase-like activity of phytase family protein</fullName>
    </submittedName>
</protein>
<gene>
    <name evidence="3" type="ORF">ABEG18_21800</name>
</gene>
<dbReference type="InterPro" id="IPR006311">
    <property type="entry name" value="TAT_signal"/>
</dbReference>
<dbReference type="PROSITE" id="PS51318">
    <property type="entry name" value="TAT"/>
    <property type="match status" value="1"/>
</dbReference>
<dbReference type="EMBL" id="CP157484">
    <property type="protein sequence ID" value="XBO38311.1"/>
    <property type="molecule type" value="Genomic_DNA"/>
</dbReference>
<dbReference type="InterPro" id="IPR014567">
    <property type="entry name" value="UCP031900"/>
</dbReference>
<proteinExistence type="predicted"/>
<evidence type="ECO:0000256" key="1">
    <source>
        <dbReference type="SAM" id="SignalP"/>
    </source>
</evidence>
<evidence type="ECO:0000313" key="3">
    <source>
        <dbReference type="EMBL" id="XBO38311.1"/>
    </source>
</evidence>
<organism evidence="3">
    <name type="scientific">Alsobacter sp. KACC 23698</name>
    <dbReference type="NCBI Taxonomy" id="3149229"/>
    <lineage>
        <taxon>Bacteria</taxon>
        <taxon>Pseudomonadati</taxon>
        <taxon>Pseudomonadota</taxon>
        <taxon>Alphaproteobacteria</taxon>
        <taxon>Hyphomicrobiales</taxon>
        <taxon>Alsobacteraceae</taxon>
        <taxon>Alsobacter</taxon>
    </lineage>
</organism>
<sequence length="348" mass="37034">MNHGRRAFGRGVLCAGALAVAAATRSSPALAASGPKSGPTEQQRLEIRARPVESFSILAPEVRRFGALEFIGGLDLSSDNPHFGGWSGLSISPDGQRILAISDVGSWLTARIAYAEMTPTSLADAVLAPVLGADGTPLWKTDAWDSECVCVHDGVAYVGFERVHEVRRFEIARDGLRARGQIVPVPPAVKTLRGNRSLEAIGVATAGALAGSLVTIAERAAKGPESPTKGWILTGSLKGEFKVARHDDFDVTDLAFLPGGDMLVLERSFGWLDGVGMRIRRIAAEAIRPGAVLDGPTLIQATMRQRIDNMEGLSIHVAADGSTVLTMISDDNFSFLQRTTLLQFRLVG</sequence>
<dbReference type="Pfam" id="PF13449">
    <property type="entry name" value="Phytase-like"/>
    <property type="match status" value="1"/>
</dbReference>
<dbReference type="AlphaFoldDB" id="A0AAU7JD63"/>
<feature type="domain" description="Phytase-like" evidence="2">
    <location>
        <begin position="82"/>
        <end position="333"/>
    </location>
</feature>
<keyword evidence="1" id="KW-0732">Signal</keyword>
<dbReference type="PIRSF" id="PIRSF031900">
    <property type="entry name" value="UCP031900"/>
    <property type="match status" value="1"/>
</dbReference>